<feature type="region of interest" description="Disordered" evidence="1">
    <location>
        <begin position="498"/>
        <end position="579"/>
    </location>
</feature>
<feature type="transmembrane region" description="Helical" evidence="2">
    <location>
        <begin position="195"/>
        <end position="217"/>
    </location>
</feature>
<dbReference type="EMBL" id="JBFXLQ010000049">
    <property type="protein sequence ID" value="KAL2863621.1"/>
    <property type="molecule type" value="Genomic_DNA"/>
</dbReference>
<keyword evidence="2" id="KW-0472">Membrane</keyword>
<keyword evidence="2" id="KW-0812">Transmembrane</keyword>
<evidence type="ECO:0000313" key="4">
    <source>
        <dbReference type="Proteomes" id="UP001610432"/>
    </source>
</evidence>
<feature type="region of interest" description="Disordered" evidence="1">
    <location>
        <begin position="637"/>
        <end position="672"/>
    </location>
</feature>
<keyword evidence="4" id="KW-1185">Reference proteome</keyword>
<feature type="compositionally biased region" description="Low complexity" evidence="1">
    <location>
        <begin position="125"/>
        <end position="146"/>
    </location>
</feature>
<feature type="compositionally biased region" description="Basic and acidic residues" evidence="1">
    <location>
        <begin position="268"/>
        <end position="277"/>
    </location>
</feature>
<organism evidence="3 4">
    <name type="scientific">Aspergillus lucknowensis</name>
    <dbReference type="NCBI Taxonomy" id="176173"/>
    <lineage>
        <taxon>Eukaryota</taxon>
        <taxon>Fungi</taxon>
        <taxon>Dikarya</taxon>
        <taxon>Ascomycota</taxon>
        <taxon>Pezizomycotina</taxon>
        <taxon>Eurotiomycetes</taxon>
        <taxon>Eurotiomycetidae</taxon>
        <taxon>Eurotiales</taxon>
        <taxon>Aspergillaceae</taxon>
        <taxon>Aspergillus</taxon>
        <taxon>Aspergillus subgen. Nidulantes</taxon>
    </lineage>
</organism>
<feature type="region of interest" description="Disordered" evidence="1">
    <location>
        <begin position="252"/>
        <end position="317"/>
    </location>
</feature>
<gene>
    <name evidence="3" type="ORF">BJX67DRAFT_374396</name>
</gene>
<keyword evidence="2" id="KW-1133">Transmembrane helix</keyword>
<sequence>MLSYPLPWVPVTYIIVVVFFMQCVCATVVSLLDLMPKCASECIEGFITTEYPRNACSEGCSGYTLGEAALRCSLSIICDSVPGALPRTHPTIVATIVPPSNPTSTTMRPTTIITAEPETTDTRPTIDPTSTKSDPTSTTATTFQSPVSTTRSIQDPPSTETEEPTSTASSEPSPNATPGETSSDSSEGGSLDSGAVIGVSVASGLAGFFIIGVVISLCCRRIRRKNAQDREFFEIGGHMEEPPDFGFPPRRLPLGSSPSPGTLNADSESARLFRPPEQRQQPAVIITEPKNTEDCGHTTPGNSSGTELQSSSNVDFDAESTVSSRTVSDLLPDKPTYELYPRPLRWSQQKKVRLSSGPTPYEGLNQYGQRNLPSPSLQHFVFPSSIGGGNSRLPMAGLPANPRAMLYGFGRSQSQMPAIKEPEHGKKPVYANVKEKIQPSRQAAIRGASPHRPGHTDGFDNYWQSSDAGFVGARVIQPHGAARDSFHGVGMNRNSFGDYPGCESDSSDGSGTPSLESRRASRHSGNFRPLTPVREIRTPTGEAQTQKSTGRGPSNNGGKPRGYLPGMPPDRPTQPQEIVSRPRIVRQDDIKRVQIRRGKPSPKGVAVPYCPDDYWLEQMNECPSRQSAPRHLGDYGYTPGGMMGRMPKKKPLPHERNLTPSRRGAEMILQVD</sequence>
<proteinExistence type="predicted"/>
<name>A0ABR4LGP3_9EURO</name>
<feature type="compositionally biased region" description="Low complexity" evidence="1">
    <location>
        <begin position="252"/>
        <end position="261"/>
    </location>
</feature>
<dbReference type="Proteomes" id="UP001610432">
    <property type="component" value="Unassembled WGS sequence"/>
</dbReference>
<feature type="compositionally biased region" description="Polar residues" evidence="1">
    <location>
        <begin position="541"/>
        <end position="557"/>
    </location>
</feature>
<feature type="compositionally biased region" description="Low complexity" evidence="1">
    <location>
        <begin position="102"/>
        <end position="117"/>
    </location>
</feature>
<evidence type="ECO:0000256" key="1">
    <source>
        <dbReference type="SAM" id="MobiDB-lite"/>
    </source>
</evidence>
<feature type="region of interest" description="Disordered" evidence="1">
    <location>
        <begin position="95"/>
        <end position="190"/>
    </location>
</feature>
<dbReference type="RefSeq" id="XP_070882600.1">
    <property type="nucleotide sequence ID" value="XM_071031545.1"/>
</dbReference>
<dbReference type="GeneID" id="98146617"/>
<evidence type="ECO:0008006" key="5">
    <source>
        <dbReference type="Google" id="ProtNLM"/>
    </source>
</evidence>
<evidence type="ECO:0000256" key="2">
    <source>
        <dbReference type="SAM" id="Phobius"/>
    </source>
</evidence>
<accession>A0ABR4LGP3</accession>
<protein>
    <recommendedName>
        <fullName evidence="5">Extracellular membrane protein CFEM domain-containing protein</fullName>
    </recommendedName>
</protein>
<feature type="compositionally biased region" description="Low complexity" evidence="1">
    <location>
        <begin position="156"/>
        <end position="190"/>
    </location>
</feature>
<comment type="caution">
    <text evidence="3">The sequence shown here is derived from an EMBL/GenBank/DDBJ whole genome shotgun (WGS) entry which is preliminary data.</text>
</comment>
<reference evidence="3 4" key="1">
    <citation type="submission" date="2024-07" db="EMBL/GenBank/DDBJ databases">
        <title>Section-level genome sequencing and comparative genomics of Aspergillus sections Usti and Cavernicolus.</title>
        <authorList>
            <consortium name="Lawrence Berkeley National Laboratory"/>
            <person name="Nybo J.L."/>
            <person name="Vesth T.C."/>
            <person name="Theobald S."/>
            <person name="Frisvad J.C."/>
            <person name="Larsen T.O."/>
            <person name="Kjaerboelling I."/>
            <person name="Rothschild-Mancinelli K."/>
            <person name="Lyhne E.K."/>
            <person name="Kogle M.E."/>
            <person name="Barry K."/>
            <person name="Clum A."/>
            <person name="Na H."/>
            <person name="Ledsgaard L."/>
            <person name="Lin J."/>
            <person name="Lipzen A."/>
            <person name="Kuo A."/>
            <person name="Riley R."/>
            <person name="Mondo S."/>
            <person name="Labutti K."/>
            <person name="Haridas S."/>
            <person name="Pangalinan J."/>
            <person name="Salamov A.A."/>
            <person name="Simmons B.A."/>
            <person name="Magnuson J.K."/>
            <person name="Chen J."/>
            <person name="Drula E."/>
            <person name="Henrissat B."/>
            <person name="Wiebenga A."/>
            <person name="Lubbers R.J."/>
            <person name="Gomes A.C."/>
            <person name="Macurrencykelacurrency M.R."/>
            <person name="Stajich J."/>
            <person name="Grigoriev I.V."/>
            <person name="Mortensen U.H."/>
            <person name="De Vries R.P."/>
            <person name="Baker S.E."/>
            <person name="Andersen M.R."/>
        </authorList>
    </citation>
    <scope>NUCLEOTIDE SEQUENCE [LARGE SCALE GENOMIC DNA]</scope>
    <source>
        <strain evidence="3 4">CBS 449.75</strain>
    </source>
</reference>
<feature type="compositionally biased region" description="Polar residues" evidence="1">
    <location>
        <begin position="299"/>
        <end position="317"/>
    </location>
</feature>
<evidence type="ECO:0000313" key="3">
    <source>
        <dbReference type="EMBL" id="KAL2863621.1"/>
    </source>
</evidence>
<feature type="transmembrane region" description="Helical" evidence="2">
    <location>
        <begin position="12"/>
        <end position="32"/>
    </location>
</feature>